<sequence length="358" mass="41177">MQRTPDDYGQVIRQQKPPSKDDILKLRASLFNATHHIGQYCPAVHLLGANLHNANKIPDSILFDTHLENDNSILFDNEVTVTAVPLPIFDHPHNCDYDADACINDQVENFVKSIKFSENEIHQIEESTRGQRENPEWHQQRRGAVTASRMGSILRTFEKQKPPCKSVITAIMGRECSEDNIPYTTVPSLKWGISNEKKARDQYLRQQKKQHTNLSINEKGLVVAEDYPYIRGSPDGIITCSCHSERVLEIKCPYSCRNMMVKDAIKCGKIRYLDGNFMLKPFSTEGYYEQVQALMYILKLNKCEFVIWTNVDMMVIEVGYNAEFCQKKLLPGCVSFFKQYIVPNILSWNNKNKMPKMC</sequence>
<accession>A0A2R2MJH5</accession>
<gene>
    <name evidence="4" type="primary">LOC106151446</name>
</gene>
<dbReference type="AlphaFoldDB" id="A0A2R2MJH5"/>
<organism evidence="3 4">
    <name type="scientific">Lingula anatina</name>
    <name type="common">Brachiopod</name>
    <name type="synonym">Lingula unguis</name>
    <dbReference type="NCBI Taxonomy" id="7574"/>
    <lineage>
        <taxon>Eukaryota</taxon>
        <taxon>Metazoa</taxon>
        <taxon>Spiralia</taxon>
        <taxon>Lophotrochozoa</taxon>
        <taxon>Brachiopoda</taxon>
        <taxon>Linguliformea</taxon>
        <taxon>Lingulata</taxon>
        <taxon>Lingulida</taxon>
        <taxon>Linguloidea</taxon>
        <taxon>Lingulidae</taxon>
        <taxon>Lingula</taxon>
    </lineage>
</organism>
<proteinExistence type="predicted"/>
<dbReference type="PANTHER" id="PTHR46609">
    <property type="entry name" value="EXONUCLEASE, PHAGE-TYPE/RECB, C-TERMINAL DOMAIN-CONTAINING PROTEIN"/>
    <property type="match status" value="1"/>
</dbReference>
<evidence type="ECO:0000259" key="2">
    <source>
        <dbReference type="Pfam" id="PF09588"/>
    </source>
</evidence>
<dbReference type="InterPro" id="IPR051703">
    <property type="entry name" value="NF-kappa-B_Signaling_Reg"/>
</dbReference>
<dbReference type="InterPro" id="IPR019080">
    <property type="entry name" value="YqaJ_viral_recombinase"/>
</dbReference>
<protein>
    <submittedName>
        <fullName evidence="4">Uncharacterized protein LOC106151446</fullName>
    </submittedName>
</protein>
<dbReference type="SUPFAM" id="SSF52980">
    <property type="entry name" value="Restriction endonuclease-like"/>
    <property type="match status" value="1"/>
</dbReference>
<name>A0A2R2MJH5_LINAN</name>
<dbReference type="KEGG" id="lak:106151446"/>
<feature type="region of interest" description="Disordered" evidence="1">
    <location>
        <begin position="125"/>
        <end position="145"/>
    </location>
</feature>
<reference evidence="4" key="1">
    <citation type="submission" date="2025-08" db="UniProtKB">
        <authorList>
            <consortium name="RefSeq"/>
        </authorList>
    </citation>
    <scope>IDENTIFICATION</scope>
    <source>
        <tissue evidence="4">Gonads</tissue>
    </source>
</reference>
<evidence type="ECO:0000256" key="1">
    <source>
        <dbReference type="SAM" id="MobiDB-lite"/>
    </source>
</evidence>
<dbReference type="OrthoDB" id="6122754at2759"/>
<dbReference type="InterPro" id="IPR011604">
    <property type="entry name" value="PDDEXK-like_dom_sf"/>
</dbReference>
<dbReference type="Gene3D" id="3.90.320.10">
    <property type="match status" value="1"/>
</dbReference>
<dbReference type="RefSeq" id="XP_023930360.1">
    <property type="nucleotide sequence ID" value="XM_024074592.1"/>
</dbReference>
<dbReference type="CDD" id="cd22343">
    <property type="entry name" value="PDDEXK_lambda_exonuclease-like"/>
    <property type="match status" value="1"/>
</dbReference>
<dbReference type="Proteomes" id="UP000085678">
    <property type="component" value="Unplaced"/>
</dbReference>
<dbReference type="GO" id="GO:0006281">
    <property type="term" value="P:DNA repair"/>
    <property type="evidence" value="ECO:0007669"/>
    <property type="project" value="UniProtKB-ARBA"/>
</dbReference>
<dbReference type="InParanoid" id="A0A2R2MJH5"/>
<dbReference type="Pfam" id="PF09588">
    <property type="entry name" value="YqaJ"/>
    <property type="match status" value="1"/>
</dbReference>
<evidence type="ECO:0000313" key="3">
    <source>
        <dbReference type="Proteomes" id="UP000085678"/>
    </source>
</evidence>
<feature type="domain" description="YqaJ viral recombinase" evidence="2">
    <location>
        <begin position="136"/>
        <end position="297"/>
    </location>
</feature>
<dbReference type="PANTHER" id="PTHR46609:SF8">
    <property type="entry name" value="YQAJ VIRAL RECOMBINASE DOMAIN-CONTAINING PROTEIN"/>
    <property type="match status" value="1"/>
</dbReference>
<keyword evidence="3" id="KW-1185">Reference proteome</keyword>
<feature type="compositionally biased region" description="Basic and acidic residues" evidence="1">
    <location>
        <begin position="125"/>
        <end position="139"/>
    </location>
</feature>
<dbReference type="InterPro" id="IPR011335">
    <property type="entry name" value="Restrct_endonuc-II-like"/>
</dbReference>
<dbReference type="GeneID" id="106151446"/>
<evidence type="ECO:0000313" key="4">
    <source>
        <dbReference type="RefSeq" id="XP_023930360.1"/>
    </source>
</evidence>